<reference evidence="1" key="1">
    <citation type="submission" date="2021-02" db="EMBL/GenBank/DDBJ databases">
        <authorList>
            <person name="Nowell W R."/>
        </authorList>
    </citation>
    <scope>NUCLEOTIDE SEQUENCE</scope>
</reference>
<proteinExistence type="predicted"/>
<dbReference type="EMBL" id="CAJNOW010012798">
    <property type="protein sequence ID" value="CAF1614840.1"/>
    <property type="molecule type" value="Genomic_DNA"/>
</dbReference>
<evidence type="ECO:0000313" key="1">
    <source>
        <dbReference type="EMBL" id="CAF1614840.1"/>
    </source>
</evidence>
<protein>
    <submittedName>
        <fullName evidence="1">Uncharacterized protein</fullName>
    </submittedName>
</protein>
<name>A0A816BZ98_9BILA</name>
<sequence length="38" mass="4382">DSNIEEDVHLNEYDEEPTEILACFSTSKLFASHKENIL</sequence>
<dbReference type="AlphaFoldDB" id="A0A816BZ98"/>
<feature type="non-terminal residue" evidence="1">
    <location>
        <position position="1"/>
    </location>
</feature>
<accession>A0A816BZ98</accession>
<organism evidence="1 2">
    <name type="scientific">Rotaria magnacalcarata</name>
    <dbReference type="NCBI Taxonomy" id="392030"/>
    <lineage>
        <taxon>Eukaryota</taxon>
        <taxon>Metazoa</taxon>
        <taxon>Spiralia</taxon>
        <taxon>Gnathifera</taxon>
        <taxon>Rotifera</taxon>
        <taxon>Eurotatoria</taxon>
        <taxon>Bdelloidea</taxon>
        <taxon>Philodinida</taxon>
        <taxon>Philodinidae</taxon>
        <taxon>Rotaria</taxon>
    </lineage>
</organism>
<gene>
    <name evidence="1" type="ORF">KQP761_LOCUS23873</name>
</gene>
<evidence type="ECO:0000313" key="2">
    <source>
        <dbReference type="Proteomes" id="UP000663834"/>
    </source>
</evidence>
<dbReference type="Proteomes" id="UP000663834">
    <property type="component" value="Unassembled WGS sequence"/>
</dbReference>
<comment type="caution">
    <text evidence="1">The sequence shown here is derived from an EMBL/GenBank/DDBJ whole genome shotgun (WGS) entry which is preliminary data.</text>
</comment>